<name>A0ABS7DKZ0_9FIRM</name>
<evidence type="ECO:0000259" key="3">
    <source>
        <dbReference type="SMART" id="SM00849"/>
    </source>
</evidence>
<dbReference type="PANTHER" id="PTHR43694:SF1">
    <property type="entry name" value="RIBONUCLEASE J"/>
    <property type="match status" value="1"/>
</dbReference>
<evidence type="ECO:0000256" key="2">
    <source>
        <dbReference type="ARBA" id="ARBA00022884"/>
    </source>
</evidence>
<sequence>MYIKIHRGTAQIGGNLIEIGTNQTRILFDAGTNLPPLDEKQTSDQIEIEGLTCGEPAFDWVFISHHHNDHCGLVERILPGIPIFSGTETYRILDVIADFTDSPRPNINFHFTNCQPIQLNDMRVTPVGVDHSAVDAYMFLIQADGKNVLYTGDYRAVENIPTEIRRLLGVAGKLDVLISEGTNIRVGKTGREEELRDESQVEQRAFELMEQYDGTVFVLCSSTNEERICAMHRAAKSARRMVCEDLFLTAVREQREENTLRFVASYVDEEKTPRTYAYFNRLFEQWELLGAESLAGIPGKKLIFVRISMLPFLKKYLDNHTASEKNLLIYSMWQGYKETSKVEKFLSFCKDQKMEVVSLHCSGHAYRNTIQEFIHWLEPKALIPIHCDAADRSQFESLHPNCLMLRDGERWEV</sequence>
<accession>A0ABS7DKZ0</accession>
<keyword evidence="5" id="KW-1185">Reference proteome</keyword>
<gene>
    <name evidence="4" type="ORF">J5W02_03905</name>
</gene>
<evidence type="ECO:0000256" key="1">
    <source>
        <dbReference type="ARBA" id="ARBA00022839"/>
    </source>
</evidence>
<dbReference type="RefSeq" id="WP_219964318.1">
    <property type="nucleotide sequence ID" value="NZ_JAGFNZ010000001.1"/>
</dbReference>
<dbReference type="Pfam" id="PF07521">
    <property type="entry name" value="RMMBL"/>
    <property type="match status" value="1"/>
</dbReference>
<dbReference type="Gene3D" id="3.40.50.10710">
    <property type="entry name" value="Metallo-hydrolase/oxidoreductase"/>
    <property type="match status" value="1"/>
</dbReference>
<reference evidence="4 5" key="1">
    <citation type="submission" date="2021-03" db="EMBL/GenBank/DDBJ databases">
        <title>Caproiciproducens sp. nov. isolated from feces of cow.</title>
        <authorList>
            <person name="Choi J.-Y."/>
        </authorList>
    </citation>
    <scope>NUCLEOTIDE SEQUENCE [LARGE SCALE GENOMIC DNA]</scope>
    <source>
        <strain evidence="4 5">AGMB10547</strain>
    </source>
</reference>
<comment type="caution">
    <text evidence="4">The sequence shown here is derived from an EMBL/GenBank/DDBJ whole genome shotgun (WGS) entry which is preliminary data.</text>
</comment>
<protein>
    <submittedName>
        <fullName evidence="4">MBL fold metallo-hydrolase</fullName>
    </submittedName>
</protein>
<keyword evidence="1" id="KW-0378">Hydrolase</keyword>
<dbReference type="SUPFAM" id="SSF56281">
    <property type="entry name" value="Metallo-hydrolase/oxidoreductase"/>
    <property type="match status" value="1"/>
</dbReference>
<dbReference type="Proteomes" id="UP000719942">
    <property type="component" value="Unassembled WGS sequence"/>
</dbReference>
<dbReference type="InterPro" id="IPR042173">
    <property type="entry name" value="RNase_J_2"/>
</dbReference>
<organism evidence="4 5">
    <name type="scientific">Caproiciproducens faecalis</name>
    <dbReference type="NCBI Taxonomy" id="2820301"/>
    <lineage>
        <taxon>Bacteria</taxon>
        <taxon>Bacillati</taxon>
        <taxon>Bacillota</taxon>
        <taxon>Clostridia</taxon>
        <taxon>Eubacteriales</taxon>
        <taxon>Acutalibacteraceae</taxon>
        <taxon>Caproiciproducens</taxon>
    </lineage>
</organism>
<dbReference type="InterPro" id="IPR011108">
    <property type="entry name" value="RMMBL"/>
</dbReference>
<dbReference type="InterPro" id="IPR001279">
    <property type="entry name" value="Metallo-B-lactamas"/>
</dbReference>
<dbReference type="Gene3D" id="3.60.15.10">
    <property type="entry name" value="Ribonuclease Z/Hydroxyacylglutathione hydrolase-like"/>
    <property type="match status" value="1"/>
</dbReference>
<dbReference type="InterPro" id="IPR036866">
    <property type="entry name" value="RibonucZ/Hydroxyglut_hydro"/>
</dbReference>
<dbReference type="Pfam" id="PF12706">
    <property type="entry name" value="Lactamase_B_2"/>
    <property type="match status" value="1"/>
</dbReference>
<feature type="domain" description="Metallo-beta-lactamase" evidence="3">
    <location>
        <begin position="13"/>
        <end position="182"/>
    </location>
</feature>
<dbReference type="EMBL" id="JAGFNZ010000001">
    <property type="protein sequence ID" value="MBW7571947.1"/>
    <property type="molecule type" value="Genomic_DNA"/>
</dbReference>
<evidence type="ECO:0000313" key="4">
    <source>
        <dbReference type="EMBL" id="MBW7571947.1"/>
    </source>
</evidence>
<keyword evidence="2" id="KW-0694">RNA-binding</keyword>
<keyword evidence="1" id="KW-0540">Nuclease</keyword>
<evidence type="ECO:0000313" key="5">
    <source>
        <dbReference type="Proteomes" id="UP000719942"/>
    </source>
</evidence>
<keyword evidence="1" id="KW-0269">Exonuclease</keyword>
<dbReference type="SMART" id="SM00849">
    <property type="entry name" value="Lactamase_B"/>
    <property type="match status" value="1"/>
</dbReference>
<proteinExistence type="predicted"/>
<dbReference type="PANTHER" id="PTHR43694">
    <property type="entry name" value="RIBONUCLEASE J"/>
    <property type="match status" value="1"/>
</dbReference>